<dbReference type="RefSeq" id="WP_131467296.1">
    <property type="nucleotide sequence ID" value="NZ_SJJY01000010.1"/>
</dbReference>
<dbReference type="PIRSF" id="PIRSF016202">
    <property type="entry name" value="PH1107"/>
    <property type="match status" value="1"/>
</dbReference>
<proteinExistence type="inferred from homology"/>
<dbReference type="Pfam" id="PF04041">
    <property type="entry name" value="Glyco_hydro_130"/>
    <property type="match status" value="1"/>
</dbReference>
<sequence length="321" mass="35646">MSTSDRPPGAFVPPPVDYPFGPFVPRPENPVLRPGRHDWESSCVYNPAALSVDGRIALVYRAHADDIVSHLGLAWSDDGIAFETEPDPVMVPTEDYERFGCEDPRVVLVDGTYYLTYTGWDRHTARLCLATSTDLRRWEKHGPMFPGINTFAGVRETPGPEWSKGGVILPEPIDGQYLMWFGEGNIHLAVSDDLLHWKADPTPVLRPEPGTFMGDLVETGPQPVRTRTGHVLVMHNSAVVRPDGGVYYACGQVLLDPRRPNTVVAKLTEPWLEPSSYEDQHGLVDNVTFVEGLVFHRGTWFAYYGQSDTTIGVATFTPVES</sequence>
<evidence type="ECO:0000313" key="4">
    <source>
        <dbReference type="EMBL" id="TCC18143.1"/>
    </source>
</evidence>
<organism evidence="4 5">
    <name type="scientific">Kribbella speibonae</name>
    <dbReference type="NCBI Taxonomy" id="1572660"/>
    <lineage>
        <taxon>Bacteria</taxon>
        <taxon>Bacillati</taxon>
        <taxon>Actinomycetota</taxon>
        <taxon>Actinomycetes</taxon>
        <taxon>Propionibacteriales</taxon>
        <taxon>Kribbellaceae</taxon>
        <taxon>Kribbella</taxon>
    </lineage>
</organism>
<keyword evidence="1" id="KW-0328">Glycosyltransferase</keyword>
<dbReference type="SUPFAM" id="SSF75005">
    <property type="entry name" value="Arabinanase/levansucrase/invertase"/>
    <property type="match status" value="1"/>
</dbReference>
<dbReference type="InterPro" id="IPR023296">
    <property type="entry name" value="Glyco_hydro_beta-prop_sf"/>
</dbReference>
<reference evidence="4 5" key="1">
    <citation type="submission" date="2019-02" db="EMBL/GenBank/DDBJ databases">
        <title>Kribbella capetownensis sp. nov. and Kribbella speibonae sp. nov., isolated from soil.</title>
        <authorList>
            <person name="Curtis S.M."/>
            <person name="Norton I."/>
            <person name="Everest G.J."/>
            <person name="Meyers P.R."/>
        </authorList>
    </citation>
    <scope>NUCLEOTIDE SEQUENCE [LARGE SCALE GENOMIC DNA]</scope>
    <source>
        <strain evidence="4 5">SK5</strain>
    </source>
</reference>
<name>A0ABY1ZWR8_9ACTN</name>
<accession>A0ABY1ZWR8</accession>
<dbReference type="InterPro" id="IPR007184">
    <property type="entry name" value="Mannoside_phosphorylase"/>
</dbReference>
<evidence type="ECO:0000256" key="1">
    <source>
        <dbReference type="ARBA" id="ARBA00022676"/>
    </source>
</evidence>
<dbReference type="Proteomes" id="UP000292385">
    <property type="component" value="Unassembled WGS sequence"/>
</dbReference>
<gene>
    <name evidence="4" type="ORF">E0H58_35595</name>
</gene>
<evidence type="ECO:0000256" key="2">
    <source>
        <dbReference type="ARBA" id="ARBA00022679"/>
    </source>
</evidence>
<evidence type="ECO:0000313" key="5">
    <source>
        <dbReference type="Proteomes" id="UP000292385"/>
    </source>
</evidence>
<dbReference type="EMBL" id="SJJY01000010">
    <property type="protein sequence ID" value="TCC18143.1"/>
    <property type="molecule type" value="Genomic_DNA"/>
</dbReference>
<comment type="caution">
    <text evidence="4">The sequence shown here is derived from an EMBL/GenBank/DDBJ whole genome shotgun (WGS) entry which is preliminary data.</text>
</comment>
<dbReference type="CDD" id="cd18610">
    <property type="entry name" value="GH130_BT3780-like"/>
    <property type="match status" value="1"/>
</dbReference>
<comment type="similarity">
    <text evidence="3">Belongs to the glycosyl hydrolase 130 family.</text>
</comment>
<keyword evidence="2" id="KW-0808">Transferase</keyword>
<dbReference type="Gene3D" id="2.115.10.20">
    <property type="entry name" value="Glycosyl hydrolase domain, family 43"/>
    <property type="match status" value="1"/>
</dbReference>
<dbReference type="PANTHER" id="PTHR34106">
    <property type="entry name" value="GLYCOSIDASE"/>
    <property type="match status" value="1"/>
</dbReference>
<dbReference type="PANTHER" id="PTHR34106:SF5">
    <property type="entry name" value="GLYCOSIDASE"/>
    <property type="match status" value="1"/>
</dbReference>
<keyword evidence="5" id="KW-1185">Reference proteome</keyword>
<protein>
    <submittedName>
        <fullName evidence="4">Glycosylase</fullName>
    </submittedName>
</protein>
<evidence type="ECO:0000256" key="3">
    <source>
        <dbReference type="ARBA" id="ARBA00024356"/>
    </source>
</evidence>